<protein>
    <submittedName>
        <fullName evidence="2">Uncharacterized protein</fullName>
    </submittedName>
</protein>
<organism evidence="2 3">
    <name type="scientific">Acidithiobacillus ferrivorans</name>
    <dbReference type="NCBI Taxonomy" id="160808"/>
    <lineage>
        <taxon>Bacteria</taxon>
        <taxon>Pseudomonadati</taxon>
        <taxon>Pseudomonadota</taxon>
        <taxon>Acidithiobacillia</taxon>
        <taxon>Acidithiobacillales</taxon>
        <taxon>Acidithiobacillaceae</taxon>
        <taxon>Acidithiobacillus</taxon>
    </lineage>
</organism>
<dbReference type="InterPro" id="IPR027417">
    <property type="entry name" value="P-loop_NTPase"/>
</dbReference>
<feature type="region of interest" description="Disordered" evidence="1">
    <location>
        <begin position="1"/>
        <end position="31"/>
    </location>
</feature>
<dbReference type="AlphaFoldDB" id="A0A257SH25"/>
<proteinExistence type="predicted"/>
<feature type="non-terminal residue" evidence="2">
    <location>
        <position position="113"/>
    </location>
</feature>
<reference evidence="2 3" key="1">
    <citation type="submission" date="2017-03" db="EMBL/GenBank/DDBJ databases">
        <title>Lifting the veil on microbial sulfur biogeochemistry in mining wastewaters.</title>
        <authorList>
            <person name="Kantor R.S."/>
            <person name="Colenbrander Nelson T."/>
            <person name="Marshall S."/>
            <person name="Bennett D."/>
            <person name="Apte S."/>
            <person name="Camacho D."/>
            <person name="Thomas B.C."/>
            <person name="Warren L.A."/>
            <person name="Banfield J.F."/>
        </authorList>
    </citation>
    <scope>NUCLEOTIDE SEQUENCE [LARGE SCALE GENOMIC DNA]</scope>
    <source>
        <strain evidence="2">21-59-9</strain>
    </source>
</reference>
<dbReference type="Gene3D" id="3.40.50.300">
    <property type="entry name" value="P-loop containing nucleotide triphosphate hydrolases"/>
    <property type="match status" value="1"/>
</dbReference>
<evidence type="ECO:0000256" key="1">
    <source>
        <dbReference type="SAM" id="MobiDB-lite"/>
    </source>
</evidence>
<accession>A0A257SH25</accession>
<evidence type="ECO:0000313" key="3">
    <source>
        <dbReference type="Proteomes" id="UP000216779"/>
    </source>
</evidence>
<sequence length="113" mass="12022">MSTDWDQLATPLNSPADTPAQNIDPGPDDGGEAISWKRVNIGFCARHNPPPRRFAIGKLPVPEETGVYGLLLGPDGTRKSWLALHIAMAKAGGQPVAGGLWPDPEPGRVVYVT</sequence>
<comment type="caution">
    <text evidence="2">The sequence shown here is derived from an EMBL/GenBank/DDBJ whole genome shotgun (WGS) entry which is preliminary data.</text>
</comment>
<name>A0A257SH25_9PROT</name>
<dbReference type="Pfam" id="PF13481">
    <property type="entry name" value="AAA_25"/>
    <property type="match status" value="1"/>
</dbReference>
<dbReference type="EMBL" id="NCBC01000846">
    <property type="protein sequence ID" value="OYV72508.1"/>
    <property type="molecule type" value="Genomic_DNA"/>
</dbReference>
<dbReference type="Proteomes" id="UP000216779">
    <property type="component" value="Unassembled WGS sequence"/>
</dbReference>
<feature type="compositionally biased region" description="Polar residues" evidence="1">
    <location>
        <begin position="1"/>
        <end position="21"/>
    </location>
</feature>
<evidence type="ECO:0000313" key="2">
    <source>
        <dbReference type="EMBL" id="OYV72508.1"/>
    </source>
</evidence>
<gene>
    <name evidence="2" type="ORF">B7Z70_14740</name>
</gene>